<keyword evidence="6 7" id="KW-0472">Membrane</keyword>
<evidence type="ECO:0000313" key="9">
    <source>
        <dbReference type="EMBL" id="TMJ08038.1"/>
    </source>
</evidence>
<dbReference type="InterPro" id="IPR000515">
    <property type="entry name" value="MetI-like"/>
</dbReference>
<feature type="domain" description="ABC transmembrane type-1" evidence="8">
    <location>
        <begin position="70"/>
        <end position="291"/>
    </location>
</feature>
<evidence type="ECO:0000313" key="11">
    <source>
        <dbReference type="Proteomes" id="UP000315217"/>
    </source>
</evidence>
<dbReference type="PROSITE" id="PS50928">
    <property type="entry name" value="ABC_TM1"/>
    <property type="match status" value="1"/>
</dbReference>
<comment type="subcellular location">
    <subcellularLocation>
        <location evidence="1 7">Cell membrane</location>
        <topology evidence="1 7">Multi-pass membrane protein</topology>
    </subcellularLocation>
</comment>
<dbReference type="Pfam" id="PF00528">
    <property type="entry name" value="BPD_transp_1"/>
    <property type="match status" value="1"/>
</dbReference>
<evidence type="ECO:0000313" key="10">
    <source>
        <dbReference type="EMBL" id="TMJ09868.1"/>
    </source>
</evidence>
<feature type="transmembrane region" description="Helical" evidence="7">
    <location>
        <begin position="6"/>
        <end position="39"/>
    </location>
</feature>
<dbReference type="PANTHER" id="PTHR30193:SF37">
    <property type="entry name" value="INNER MEMBRANE ABC TRANSPORTER PERMEASE PROTEIN YCJO"/>
    <property type="match status" value="1"/>
</dbReference>
<evidence type="ECO:0000256" key="4">
    <source>
        <dbReference type="ARBA" id="ARBA00022692"/>
    </source>
</evidence>
<keyword evidence="2 7" id="KW-0813">Transport</keyword>
<comment type="similarity">
    <text evidence="7">Belongs to the binding-protein-dependent transport system permease family.</text>
</comment>
<dbReference type="GO" id="GO:0005886">
    <property type="term" value="C:plasma membrane"/>
    <property type="evidence" value="ECO:0007669"/>
    <property type="project" value="UniProtKB-SubCell"/>
</dbReference>
<dbReference type="CDD" id="cd06261">
    <property type="entry name" value="TM_PBP2"/>
    <property type="match status" value="1"/>
</dbReference>
<gene>
    <name evidence="10" type="ORF">E6G98_08495</name>
    <name evidence="9" type="ORF">E6G99_05210</name>
</gene>
<name>A0A537LJ45_9BACT</name>
<dbReference type="Proteomes" id="UP000318661">
    <property type="component" value="Unassembled WGS sequence"/>
</dbReference>
<evidence type="ECO:0000259" key="8">
    <source>
        <dbReference type="PROSITE" id="PS50928"/>
    </source>
</evidence>
<evidence type="ECO:0000256" key="3">
    <source>
        <dbReference type="ARBA" id="ARBA00022475"/>
    </source>
</evidence>
<evidence type="ECO:0000256" key="1">
    <source>
        <dbReference type="ARBA" id="ARBA00004651"/>
    </source>
</evidence>
<reference evidence="11 12" key="1">
    <citation type="journal article" date="2019" name="Nat. Microbiol.">
        <title>Mediterranean grassland soil C-N compound turnover is dependent on rainfall and depth, and is mediated by genomically divergent microorganisms.</title>
        <authorList>
            <person name="Diamond S."/>
            <person name="Andeer P.F."/>
            <person name="Li Z."/>
            <person name="Crits-Christoph A."/>
            <person name="Burstein D."/>
            <person name="Anantharaman K."/>
            <person name="Lane K.R."/>
            <person name="Thomas B.C."/>
            <person name="Pan C."/>
            <person name="Northen T.R."/>
            <person name="Banfield J.F."/>
        </authorList>
    </citation>
    <scope>NUCLEOTIDE SEQUENCE [LARGE SCALE GENOMIC DNA]</scope>
    <source>
        <strain evidence="10">NP_1</strain>
        <strain evidence="9">NP_2</strain>
    </source>
</reference>
<dbReference type="EMBL" id="VBAI01000142">
    <property type="protein sequence ID" value="TMJ09868.1"/>
    <property type="molecule type" value="Genomic_DNA"/>
</dbReference>
<dbReference type="AlphaFoldDB" id="A0A537LJ45"/>
<evidence type="ECO:0000313" key="12">
    <source>
        <dbReference type="Proteomes" id="UP000318661"/>
    </source>
</evidence>
<dbReference type="Gene3D" id="1.10.3720.10">
    <property type="entry name" value="MetI-like"/>
    <property type="match status" value="1"/>
</dbReference>
<keyword evidence="4 7" id="KW-0812">Transmembrane</keyword>
<feature type="transmembrane region" description="Helical" evidence="7">
    <location>
        <begin position="107"/>
        <end position="127"/>
    </location>
</feature>
<organism evidence="9 12">
    <name type="scientific">Candidatus Segetimicrobium genomatis</name>
    <dbReference type="NCBI Taxonomy" id="2569760"/>
    <lineage>
        <taxon>Bacteria</taxon>
        <taxon>Bacillati</taxon>
        <taxon>Candidatus Sysuimicrobiota</taxon>
        <taxon>Candidatus Sysuimicrobiia</taxon>
        <taxon>Candidatus Sysuimicrobiales</taxon>
        <taxon>Candidatus Segetimicrobiaceae</taxon>
        <taxon>Candidatus Segetimicrobium</taxon>
    </lineage>
</organism>
<dbReference type="SUPFAM" id="SSF161098">
    <property type="entry name" value="MetI-like"/>
    <property type="match status" value="1"/>
</dbReference>
<sequence>MRTSRRWWLVFFLGPAIVLFAAFITYPILSALAFSLYAWEGIGRRGFVGLANFARLFATFPYAGLLVNAFWHNVLVFIATMLLQNVTALGLAVLLARGPWGARGYRVIFFLPVMLSLVIVGFLWALFLNPVFGLVNKVLTLLHAGALARPWLGDASTALLTLIVVNAWRWLGFPTIVFLAGINAVPEEYVEAARIDGAGEWAVLRRIIFPLLAPAVTIIVLLTFIGAFNWFELPYIMQGVSGAPNRATDVLSLLFYRTAFGEVDTGLQDIGIGSAIAVLMFALLLGMSAVGAVLLRRREVELA</sequence>
<evidence type="ECO:0000256" key="7">
    <source>
        <dbReference type="RuleBase" id="RU363032"/>
    </source>
</evidence>
<feature type="transmembrane region" description="Helical" evidence="7">
    <location>
        <begin position="207"/>
        <end position="231"/>
    </location>
</feature>
<dbReference type="Proteomes" id="UP000315217">
    <property type="component" value="Unassembled WGS sequence"/>
</dbReference>
<evidence type="ECO:0000256" key="2">
    <source>
        <dbReference type="ARBA" id="ARBA00022448"/>
    </source>
</evidence>
<keyword evidence="3" id="KW-1003">Cell membrane</keyword>
<feature type="transmembrane region" description="Helical" evidence="7">
    <location>
        <begin position="270"/>
        <end position="295"/>
    </location>
</feature>
<dbReference type="EMBL" id="VBAJ01000132">
    <property type="protein sequence ID" value="TMJ08038.1"/>
    <property type="molecule type" value="Genomic_DNA"/>
</dbReference>
<feature type="transmembrane region" description="Helical" evidence="7">
    <location>
        <begin position="70"/>
        <end position="95"/>
    </location>
</feature>
<evidence type="ECO:0000256" key="6">
    <source>
        <dbReference type="ARBA" id="ARBA00023136"/>
    </source>
</evidence>
<comment type="caution">
    <text evidence="9">The sequence shown here is derived from an EMBL/GenBank/DDBJ whole genome shotgun (WGS) entry which is preliminary data.</text>
</comment>
<dbReference type="PANTHER" id="PTHR30193">
    <property type="entry name" value="ABC TRANSPORTER PERMEASE PROTEIN"/>
    <property type="match status" value="1"/>
</dbReference>
<dbReference type="InterPro" id="IPR035906">
    <property type="entry name" value="MetI-like_sf"/>
</dbReference>
<keyword evidence="5 7" id="KW-1133">Transmembrane helix</keyword>
<proteinExistence type="inferred from homology"/>
<protein>
    <submittedName>
        <fullName evidence="9">Sugar ABC transporter permease</fullName>
    </submittedName>
</protein>
<dbReference type="GO" id="GO:0055085">
    <property type="term" value="P:transmembrane transport"/>
    <property type="evidence" value="ECO:0007669"/>
    <property type="project" value="InterPro"/>
</dbReference>
<dbReference type="InterPro" id="IPR051393">
    <property type="entry name" value="ABC_transporter_permease"/>
</dbReference>
<evidence type="ECO:0000256" key="5">
    <source>
        <dbReference type="ARBA" id="ARBA00022989"/>
    </source>
</evidence>
<accession>A0A537LJ45</accession>